<feature type="domain" description="Serine aminopeptidase S33" evidence="1">
    <location>
        <begin position="88"/>
        <end position="205"/>
    </location>
</feature>
<dbReference type="GO" id="GO:0008474">
    <property type="term" value="F:palmitoyl-(protein) hydrolase activity"/>
    <property type="evidence" value="ECO:0007669"/>
    <property type="project" value="TreeGrafter"/>
</dbReference>
<dbReference type="SUPFAM" id="SSF53474">
    <property type="entry name" value="alpha/beta-Hydrolases"/>
    <property type="match status" value="1"/>
</dbReference>
<dbReference type="Pfam" id="PF12146">
    <property type="entry name" value="Hydrolase_4"/>
    <property type="match status" value="1"/>
</dbReference>
<dbReference type="Proteomes" id="UP001362899">
    <property type="component" value="Unassembled WGS sequence"/>
</dbReference>
<reference evidence="2 3" key="1">
    <citation type="journal article" date="2023" name="Elife">
        <title>Identification of key yeast species and microbe-microbe interactions impacting larval growth of Drosophila in the wild.</title>
        <authorList>
            <person name="Mure A."/>
            <person name="Sugiura Y."/>
            <person name="Maeda R."/>
            <person name="Honda K."/>
            <person name="Sakurai N."/>
            <person name="Takahashi Y."/>
            <person name="Watada M."/>
            <person name="Katoh T."/>
            <person name="Gotoh A."/>
            <person name="Gotoh Y."/>
            <person name="Taniguchi I."/>
            <person name="Nakamura K."/>
            <person name="Hayashi T."/>
            <person name="Katayama T."/>
            <person name="Uemura T."/>
            <person name="Hattori Y."/>
        </authorList>
    </citation>
    <scope>NUCLEOTIDE SEQUENCE [LARGE SCALE GENOMIC DNA]</scope>
    <source>
        <strain evidence="2 3">SB-73</strain>
    </source>
</reference>
<organism evidence="2 3">
    <name type="scientific">Starmerella bacillaris</name>
    <name type="common">Yeast</name>
    <name type="synonym">Candida zemplinina</name>
    <dbReference type="NCBI Taxonomy" id="1247836"/>
    <lineage>
        <taxon>Eukaryota</taxon>
        <taxon>Fungi</taxon>
        <taxon>Dikarya</taxon>
        <taxon>Ascomycota</taxon>
        <taxon>Saccharomycotina</taxon>
        <taxon>Dipodascomycetes</taxon>
        <taxon>Dipodascales</taxon>
        <taxon>Trichomonascaceae</taxon>
        <taxon>Starmerella</taxon>
    </lineage>
</organism>
<evidence type="ECO:0000313" key="2">
    <source>
        <dbReference type="EMBL" id="GMM51488.1"/>
    </source>
</evidence>
<gene>
    <name evidence="2" type="ORF">DASB73_024510</name>
</gene>
<dbReference type="EMBL" id="BTGC01000008">
    <property type="protein sequence ID" value="GMM51488.1"/>
    <property type="molecule type" value="Genomic_DNA"/>
</dbReference>
<dbReference type="PANTHER" id="PTHR12277:SF81">
    <property type="entry name" value="PROTEIN ABHD13"/>
    <property type="match status" value="1"/>
</dbReference>
<dbReference type="Gene3D" id="3.40.50.1820">
    <property type="entry name" value="alpha/beta hydrolase"/>
    <property type="match status" value="1"/>
</dbReference>
<dbReference type="AlphaFoldDB" id="A0AAV5RK30"/>
<accession>A0AAV5RK30</accession>
<sequence>MNYPVLGGLLAISFLVAVYKIQFLIIYPSSLVPGSRTDVDTPSSYDMKYTEETVYAKDGVSLKVFVIPSTDPAAKKTILMFGPNAGNMGLSLPIAHIIHKAGYNVVLMDYRGYGKSSGSPSEKGLKLDAEAVIRFIKLESSLANTQLYLYGRSLGGAVTIYCATNLPQDWIAGAILENTFLSINKCVPSVLPAVGFLSPLVTQTWKSEDLITKIRPEMPILFLGGGKDEIIPPSHFKKLYELCTSQKKQMCIYPEGTHNDTVVQTGYFKDLLGFLST</sequence>
<name>A0AAV5RK30_STABA</name>
<proteinExistence type="predicted"/>
<dbReference type="PANTHER" id="PTHR12277">
    <property type="entry name" value="ALPHA/BETA HYDROLASE DOMAIN-CONTAINING PROTEIN"/>
    <property type="match status" value="1"/>
</dbReference>
<keyword evidence="3" id="KW-1185">Reference proteome</keyword>
<dbReference type="GO" id="GO:0016020">
    <property type="term" value="C:membrane"/>
    <property type="evidence" value="ECO:0007669"/>
    <property type="project" value="TreeGrafter"/>
</dbReference>
<dbReference type="InterPro" id="IPR029058">
    <property type="entry name" value="AB_hydrolase_fold"/>
</dbReference>
<evidence type="ECO:0000313" key="3">
    <source>
        <dbReference type="Proteomes" id="UP001362899"/>
    </source>
</evidence>
<comment type="caution">
    <text evidence="2">The sequence shown here is derived from an EMBL/GenBank/DDBJ whole genome shotgun (WGS) entry which is preliminary data.</text>
</comment>
<dbReference type="InterPro" id="IPR022742">
    <property type="entry name" value="Hydrolase_4"/>
</dbReference>
<protein>
    <recommendedName>
        <fullName evidence="1">Serine aminopeptidase S33 domain-containing protein</fullName>
    </recommendedName>
</protein>
<evidence type="ECO:0000259" key="1">
    <source>
        <dbReference type="Pfam" id="PF12146"/>
    </source>
</evidence>